<dbReference type="AlphaFoldDB" id="A0A270BEN2"/>
<dbReference type="OrthoDB" id="9807577at2"/>
<dbReference type="Proteomes" id="UP000216033">
    <property type="component" value="Unassembled WGS sequence"/>
</dbReference>
<dbReference type="RefSeq" id="WP_095351693.1">
    <property type="nucleotide sequence ID" value="NZ_NDFO01000012.1"/>
</dbReference>
<organism evidence="1 2">
    <name type="scientific">Acetobacter syzygii</name>
    <dbReference type="NCBI Taxonomy" id="146476"/>
    <lineage>
        <taxon>Bacteria</taxon>
        <taxon>Pseudomonadati</taxon>
        <taxon>Pseudomonadota</taxon>
        <taxon>Alphaproteobacteria</taxon>
        <taxon>Acetobacterales</taxon>
        <taxon>Acetobacteraceae</taxon>
        <taxon>Acetobacter</taxon>
    </lineage>
</organism>
<accession>A0A270BEN2</accession>
<evidence type="ECO:0008006" key="3">
    <source>
        <dbReference type="Google" id="ProtNLM"/>
    </source>
</evidence>
<evidence type="ECO:0000313" key="2">
    <source>
        <dbReference type="Proteomes" id="UP000216033"/>
    </source>
</evidence>
<evidence type="ECO:0000313" key="1">
    <source>
        <dbReference type="EMBL" id="PAL23444.1"/>
    </source>
</evidence>
<sequence length="194" mass="21103">MKDLFKGHHVGQSRPLKLSGDVVSTASYGGPDKCYRYTLRRVWEEGKPLVMWLMMNPSVATEHGDDRTVAKCQRYARAWGYGGLFVGNTFAYRCTDQMRLLETPDPVGPGNDAALLDMARQANLVVAAYGSPHHKALRARGPQVVHMLQSHGIAVCALRLSAGGRPCHPLYLPADLKPFELPVAPPAGVDASAP</sequence>
<gene>
    <name evidence="1" type="ORF">B9K05_10290</name>
</gene>
<dbReference type="Pfam" id="PF07799">
    <property type="entry name" value="DUF1643"/>
    <property type="match status" value="1"/>
</dbReference>
<comment type="caution">
    <text evidence="1">The sequence shown here is derived from an EMBL/GenBank/DDBJ whole genome shotgun (WGS) entry which is preliminary data.</text>
</comment>
<dbReference type="InterPro" id="IPR012441">
    <property type="entry name" value="DUF1643"/>
</dbReference>
<dbReference type="EMBL" id="NDFP01000011">
    <property type="protein sequence ID" value="PAL23444.1"/>
    <property type="molecule type" value="Genomic_DNA"/>
</dbReference>
<proteinExistence type="predicted"/>
<protein>
    <recommendedName>
        <fullName evidence="3">DUF1643 domain-containing protein</fullName>
    </recommendedName>
</protein>
<dbReference type="STRING" id="1231343.Absy_022_036"/>
<name>A0A270BEN2_9PROT</name>
<reference evidence="1 2" key="1">
    <citation type="submission" date="2017-04" db="EMBL/GenBank/DDBJ databases">
        <title>Kefir bacterial isolates.</title>
        <authorList>
            <person name="Kim Y."/>
            <person name="Blasche S."/>
            <person name="Patil K.R."/>
        </authorList>
    </citation>
    <scope>NUCLEOTIDE SEQUENCE [LARGE SCALE GENOMIC DNA]</scope>
    <source>
        <strain evidence="1 2">KR-2</strain>
    </source>
</reference>
<keyword evidence="2" id="KW-1185">Reference proteome</keyword>